<keyword evidence="4 8" id="KW-0067">ATP-binding</keyword>
<evidence type="ECO:0000256" key="3">
    <source>
        <dbReference type="ARBA" id="ARBA00022748"/>
    </source>
</evidence>
<dbReference type="InterPro" id="IPR005895">
    <property type="entry name" value="ABC_transptr_haem_export_CcmA"/>
</dbReference>
<comment type="caution">
    <text evidence="8">The sequence shown here is derived from an EMBL/GenBank/DDBJ whole genome shotgun (WGS) entry which is preliminary data.</text>
</comment>
<dbReference type="PANTHER" id="PTHR43499">
    <property type="entry name" value="ABC TRANSPORTER I FAMILY MEMBER 1"/>
    <property type="match status" value="1"/>
</dbReference>
<dbReference type="InterPro" id="IPR003439">
    <property type="entry name" value="ABC_transporter-like_ATP-bd"/>
</dbReference>
<evidence type="ECO:0000256" key="2">
    <source>
        <dbReference type="ARBA" id="ARBA00022741"/>
    </source>
</evidence>
<organism evidence="8 9">
    <name type="scientific">Moraxella oculi</name>
    <dbReference type="NCBI Taxonomy" id="2940516"/>
    <lineage>
        <taxon>Bacteria</taxon>
        <taxon>Pseudomonadati</taxon>
        <taxon>Pseudomonadota</taxon>
        <taxon>Gammaproteobacteria</taxon>
        <taxon>Moraxellales</taxon>
        <taxon>Moraxellaceae</taxon>
        <taxon>Moraxella</taxon>
    </lineage>
</organism>
<evidence type="ECO:0000313" key="8">
    <source>
        <dbReference type="EMBL" id="MFL1731830.1"/>
    </source>
</evidence>
<keyword evidence="3" id="KW-0201">Cytochrome c-type biogenesis</keyword>
<dbReference type="Gene3D" id="3.40.50.300">
    <property type="entry name" value="P-loop containing nucleotide triphosphate hydrolases"/>
    <property type="match status" value="1"/>
</dbReference>
<protein>
    <submittedName>
        <fullName evidence="8">Heme ABC exporter ATP-binding protein CcmA</fullName>
    </submittedName>
</protein>
<proteinExistence type="predicted"/>
<evidence type="ECO:0000256" key="5">
    <source>
        <dbReference type="ARBA" id="ARBA00022967"/>
    </source>
</evidence>
<evidence type="ECO:0000256" key="6">
    <source>
        <dbReference type="ARBA" id="ARBA00023136"/>
    </source>
</evidence>
<dbReference type="Proteomes" id="UP001624684">
    <property type="component" value="Unassembled WGS sequence"/>
</dbReference>
<dbReference type="InterPro" id="IPR017871">
    <property type="entry name" value="ABC_transporter-like_CS"/>
</dbReference>
<evidence type="ECO:0000256" key="4">
    <source>
        <dbReference type="ARBA" id="ARBA00022840"/>
    </source>
</evidence>
<accession>A0ABW8U4Q4</accession>
<dbReference type="EMBL" id="JBJJXE010000002">
    <property type="protein sequence ID" value="MFL1731830.1"/>
    <property type="molecule type" value="Genomic_DNA"/>
</dbReference>
<keyword evidence="9" id="KW-1185">Reference proteome</keyword>
<dbReference type="PROSITE" id="PS00211">
    <property type="entry name" value="ABC_TRANSPORTER_1"/>
    <property type="match status" value="1"/>
</dbReference>
<gene>
    <name evidence="8" type="primary">ccmA</name>
    <name evidence="8" type="ORF">ACJHVH_02270</name>
</gene>
<feature type="domain" description="ABC transporter" evidence="7">
    <location>
        <begin position="13"/>
        <end position="209"/>
    </location>
</feature>
<dbReference type="NCBIfam" id="TIGR01189">
    <property type="entry name" value="ccmA"/>
    <property type="match status" value="1"/>
</dbReference>
<dbReference type="Pfam" id="PF00005">
    <property type="entry name" value="ABC_tran"/>
    <property type="match status" value="1"/>
</dbReference>
<dbReference type="GO" id="GO:0005524">
    <property type="term" value="F:ATP binding"/>
    <property type="evidence" value="ECO:0007669"/>
    <property type="project" value="UniProtKB-KW"/>
</dbReference>
<sequence>MTLSTQFAKRGIITLDGVDVQRGDFILCQAVNMTLNTGDVCHLMGENGLGKTTLLSQIAGLLPIMTGKLIHHQECTKPVYVSHQLGISGSLTVEQNLVFLLSLYGVDADHDMVDFALEQVGLYGLHDVSSVRLSAGQMRRVGLAKMFLMTPEQSPLWLLDEPMTALDVQMVGRIEERIREFASMGGAVLMTSHQAVSVNTSVLDLAEFAL</sequence>
<keyword evidence="6" id="KW-0472">Membrane</keyword>
<keyword evidence="2" id="KW-0547">Nucleotide-binding</keyword>
<dbReference type="PANTHER" id="PTHR43499:SF1">
    <property type="entry name" value="ABC TRANSPORTER I FAMILY MEMBER 1"/>
    <property type="match status" value="1"/>
</dbReference>
<keyword evidence="5" id="KW-1278">Translocase</keyword>
<evidence type="ECO:0000313" key="9">
    <source>
        <dbReference type="Proteomes" id="UP001624684"/>
    </source>
</evidence>
<name>A0ABW8U4Q4_9GAMM</name>
<dbReference type="SUPFAM" id="SSF52540">
    <property type="entry name" value="P-loop containing nucleoside triphosphate hydrolases"/>
    <property type="match status" value="1"/>
</dbReference>
<keyword evidence="1" id="KW-0813">Transport</keyword>
<dbReference type="InterPro" id="IPR027417">
    <property type="entry name" value="P-loop_NTPase"/>
</dbReference>
<evidence type="ECO:0000259" key="7">
    <source>
        <dbReference type="PROSITE" id="PS50893"/>
    </source>
</evidence>
<dbReference type="SMART" id="SM00382">
    <property type="entry name" value="AAA"/>
    <property type="match status" value="1"/>
</dbReference>
<dbReference type="RefSeq" id="WP_407068621.1">
    <property type="nucleotide sequence ID" value="NZ_JBJJXE010000002.1"/>
</dbReference>
<reference evidence="8 9" key="1">
    <citation type="submission" date="2024-11" db="EMBL/GenBank/DDBJ databases">
        <title>First Report of Moraxella oculi in Brazil in an Infectious Bovine Keratoconjunctivitis Outbreak.</title>
        <authorList>
            <person name="Carvalho C.V."/>
            <person name="Domingues R."/>
            <person name="Coutinho C."/>
            <person name="Honorio N.T.B.S."/>
            <person name="Faza D.R.L.R."/>
            <person name="Carvalho W.A."/>
            <person name="Machado A.B.F."/>
            <person name="Martins M.F."/>
            <person name="Gaspar E.B."/>
        </authorList>
    </citation>
    <scope>NUCLEOTIDE SEQUENCE [LARGE SCALE GENOMIC DNA]</scope>
    <source>
        <strain evidence="8 9">2117LE</strain>
    </source>
</reference>
<dbReference type="InterPro" id="IPR003593">
    <property type="entry name" value="AAA+_ATPase"/>
</dbReference>
<evidence type="ECO:0000256" key="1">
    <source>
        <dbReference type="ARBA" id="ARBA00022448"/>
    </source>
</evidence>
<dbReference type="PROSITE" id="PS50893">
    <property type="entry name" value="ABC_TRANSPORTER_2"/>
    <property type="match status" value="1"/>
</dbReference>